<dbReference type="OrthoDB" id="1935503at2759"/>
<sequence length="70" mass="7881">SYGDVSGQLLKLNKCKFYPWLQIVLLRSARSLDSLLVHLQPIADKIKTKMASWKGPLLSIMGRVKLGLEL</sequence>
<keyword evidence="2" id="KW-1185">Reference proteome</keyword>
<dbReference type="EMBL" id="QJKJ01013246">
    <property type="protein sequence ID" value="RDX66855.1"/>
    <property type="molecule type" value="Genomic_DNA"/>
</dbReference>
<reference evidence="1" key="1">
    <citation type="submission" date="2018-05" db="EMBL/GenBank/DDBJ databases">
        <title>Draft genome of Mucuna pruriens seed.</title>
        <authorList>
            <person name="Nnadi N.E."/>
            <person name="Vos R."/>
            <person name="Hasami M.H."/>
            <person name="Devisetty U.K."/>
            <person name="Aguiy J.C."/>
        </authorList>
    </citation>
    <scope>NUCLEOTIDE SEQUENCE [LARGE SCALE GENOMIC DNA]</scope>
    <source>
        <strain evidence="1">JCA_2017</strain>
    </source>
</reference>
<dbReference type="AlphaFoldDB" id="A0A371ELB5"/>
<evidence type="ECO:0000313" key="1">
    <source>
        <dbReference type="EMBL" id="RDX66855.1"/>
    </source>
</evidence>
<accession>A0A371ELB5</accession>
<proteinExistence type="predicted"/>
<dbReference type="Proteomes" id="UP000257109">
    <property type="component" value="Unassembled WGS sequence"/>
</dbReference>
<organism evidence="1 2">
    <name type="scientific">Mucuna pruriens</name>
    <name type="common">Velvet bean</name>
    <name type="synonym">Dolichos pruriens</name>
    <dbReference type="NCBI Taxonomy" id="157652"/>
    <lineage>
        <taxon>Eukaryota</taxon>
        <taxon>Viridiplantae</taxon>
        <taxon>Streptophyta</taxon>
        <taxon>Embryophyta</taxon>
        <taxon>Tracheophyta</taxon>
        <taxon>Spermatophyta</taxon>
        <taxon>Magnoliopsida</taxon>
        <taxon>eudicotyledons</taxon>
        <taxon>Gunneridae</taxon>
        <taxon>Pentapetalae</taxon>
        <taxon>rosids</taxon>
        <taxon>fabids</taxon>
        <taxon>Fabales</taxon>
        <taxon>Fabaceae</taxon>
        <taxon>Papilionoideae</taxon>
        <taxon>50 kb inversion clade</taxon>
        <taxon>NPAAA clade</taxon>
        <taxon>indigoferoid/millettioid clade</taxon>
        <taxon>Phaseoleae</taxon>
        <taxon>Mucuna</taxon>
    </lineage>
</organism>
<evidence type="ECO:0000313" key="2">
    <source>
        <dbReference type="Proteomes" id="UP000257109"/>
    </source>
</evidence>
<gene>
    <name evidence="1" type="ORF">CR513_54338</name>
</gene>
<protein>
    <submittedName>
        <fullName evidence="1">Uncharacterized protein</fullName>
    </submittedName>
</protein>
<name>A0A371ELB5_MUCPR</name>
<feature type="non-terminal residue" evidence="1">
    <location>
        <position position="1"/>
    </location>
</feature>
<comment type="caution">
    <text evidence="1">The sequence shown here is derived from an EMBL/GenBank/DDBJ whole genome shotgun (WGS) entry which is preliminary data.</text>
</comment>